<evidence type="ECO:0000256" key="3">
    <source>
        <dbReference type="ARBA" id="ARBA00023163"/>
    </source>
</evidence>
<evidence type="ECO:0000259" key="4">
    <source>
        <dbReference type="PROSITE" id="PS50995"/>
    </source>
</evidence>
<dbReference type="RefSeq" id="WP_218327190.1">
    <property type="nucleotide sequence ID" value="NZ_JAHUZB010000007.1"/>
</dbReference>
<accession>A0ABS6TGN9</accession>
<dbReference type="EMBL" id="JAHUZB010000007">
    <property type="protein sequence ID" value="MBV7391974.1"/>
    <property type="molecule type" value="Genomic_DNA"/>
</dbReference>
<gene>
    <name evidence="5" type="ORF">KUA55_14935</name>
</gene>
<evidence type="ECO:0000256" key="1">
    <source>
        <dbReference type="ARBA" id="ARBA00023015"/>
    </source>
</evidence>
<feature type="domain" description="HTH marR-type" evidence="4">
    <location>
        <begin position="2"/>
        <end position="137"/>
    </location>
</feature>
<evidence type="ECO:0000313" key="5">
    <source>
        <dbReference type="EMBL" id="MBV7391974.1"/>
    </source>
</evidence>
<name>A0ABS6TGN9_9ENTE</name>
<dbReference type="PANTHER" id="PTHR35790">
    <property type="entry name" value="HTH-TYPE TRANSCRIPTIONAL REGULATOR PCHR"/>
    <property type="match status" value="1"/>
</dbReference>
<dbReference type="Pfam" id="PF01047">
    <property type="entry name" value="MarR"/>
    <property type="match status" value="1"/>
</dbReference>
<protein>
    <submittedName>
        <fullName evidence="5">MarR family transcriptional regulator</fullName>
    </submittedName>
</protein>
<organism evidence="5 6">
    <name type="scientific">Enterococcus alishanensis</name>
    <dbReference type="NCBI Taxonomy" id="1303817"/>
    <lineage>
        <taxon>Bacteria</taxon>
        <taxon>Bacillati</taxon>
        <taxon>Bacillota</taxon>
        <taxon>Bacilli</taxon>
        <taxon>Lactobacillales</taxon>
        <taxon>Enterococcaceae</taxon>
        <taxon>Enterococcus</taxon>
    </lineage>
</organism>
<comment type="caution">
    <text evidence="5">The sequence shown here is derived from an EMBL/GenBank/DDBJ whole genome shotgun (WGS) entry which is preliminary data.</text>
</comment>
<dbReference type="InterPro" id="IPR000835">
    <property type="entry name" value="HTH_MarR-typ"/>
</dbReference>
<dbReference type="PANTHER" id="PTHR35790:SF4">
    <property type="entry name" value="HTH-TYPE TRANSCRIPTIONAL REGULATOR PCHR"/>
    <property type="match status" value="1"/>
</dbReference>
<evidence type="ECO:0000313" key="6">
    <source>
        <dbReference type="Proteomes" id="UP000774130"/>
    </source>
</evidence>
<proteinExistence type="predicted"/>
<dbReference type="InterPro" id="IPR052067">
    <property type="entry name" value="Metal_resp_HTH_trans_reg"/>
</dbReference>
<evidence type="ECO:0000256" key="2">
    <source>
        <dbReference type="ARBA" id="ARBA00023125"/>
    </source>
</evidence>
<keyword evidence="1" id="KW-0805">Transcription regulation</keyword>
<dbReference type="SMART" id="SM00347">
    <property type="entry name" value="HTH_MARR"/>
    <property type="match status" value="1"/>
</dbReference>
<keyword evidence="2" id="KW-0238">DNA-binding</keyword>
<reference evidence="5 6" key="1">
    <citation type="submission" date="2021-06" db="EMBL/GenBank/DDBJ databases">
        <title>Enterococcus alishanensis sp. nov., a novel lactic acid bacterium isolated from fresh coffee beans.</title>
        <authorList>
            <person name="Chen Y.-S."/>
        </authorList>
    </citation>
    <scope>NUCLEOTIDE SEQUENCE [LARGE SCALE GENOMIC DNA]</scope>
    <source>
        <strain evidence="5 6">ALS3</strain>
    </source>
</reference>
<keyword evidence="3" id="KW-0804">Transcription</keyword>
<dbReference type="Proteomes" id="UP000774130">
    <property type="component" value="Unassembled WGS sequence"/>
</dbReference>
<sequence length="153" mass="17787">MNTELLQQFNHLMTAYKELEKTQHVISDLNLAEIHTIVLIGKQPEINVNNLALLREISRSAASQLTKKLETKGFLQRKTTEKNNKAVRLSLTPKGEEIYATHQAQQHYLEEKLNDVFKQYSEEQLQVIIDFMKNVEKVWTELPWINEGKVNGK</sequence>
<keyword evidence="6" id="KW-1185">Reference proteome</keyword>
<dbReference type="PROSITE" id="PS50995">
    <property type="entry name" value="HTH_MARR_2"/>
    <property type="match status" value="1"/>
</dbReference>